<dbReference type="Proteomes" id="UP000184052">
    <property type="component" value="Unassembled WGS sequence"/>
</dbReference>
<gene>
    <name evidence="1" type="ORF">SAMN02745751_03697</name>
</gene>
<dbReference type="InterPro" id="IPR036264">
    <property type="entry name" value="Bact_exopeptidase_dim_dom"/>
</dbReference>
<evidence type="ECO:0000313" key="1">
    <source>
        <dbReference type="EMBL" id="SHJ91290.1"/>
    </source>
</evidence>
<protein>
    <submittedName>
        <fullName evidence="1">Peptidase family M20/M25/M40</fullName>
    </submittedName>
</protein>
<dbReference type="InterPro" id="IPR002933">
    <property type="entry name" value="Peptidase_M20"/>
</dbReference>
<feature type="non-terminal residue" evidence="1">
    <location>
        <position position="1"/>
    </location>
</feature>
<dbReference type="PANTHER" id="PTHR11014:SF63">
    <property type="entry name" value="METALLOPEPTIDASE, PUTATIVE (AFU_ORTHOLOGUE AFUA_6G09600)-RELATED"/>
    <property type="match status" value="1"/>
</dbReference>
<dbReference type="GO" id="GO:0016787">
    <property type="term" value="F:hydrolase activity"/>
    <property type="evidence" value="ECO:0007669"/>
    <property type="project" value="InterPro"/>
</dbReference>
<name>A0A1M6N6G7_9FIRM</name>
<accession>A0A1M6N6G7</accession>
<dbReference type="Gene3D" id="3.30.70.360">
    <property type="match status" value="1"/>
</dbReference>
<dbReference type="RefSeq" id="WP_139258086.1">
    <property type="nucleotide sequence ID" value="NZ_FQZL01000061.1"/>
</dbReference>
<dbReference type="Pfam" id="PF01546">
    <property type="entry name" value="Peptidase_M20"/>
    <property type="match status" value="1"/>
</dbReference>
<dbReference type="InterPro" id="IPR017439">
    <property type="entry name" value="Amidohydrolase"/>
</dbReference>
<reference evidence="1 2" key="1">
    <citation type="submission" date="2016-11" db="EMBL/GenBank/DDBJ databases">
        <authorList>
            <person name="Jaros S."/>
            <person name="Januszkiewicz K."/>
            <person name="Wedrychowicz H."/>
        </authorList>
    </citation>
    <scope>NUCLEOTIDE SEQUENCE [LARGE SCALE GENOMIC DNA]</scope>
    <source>
        <strain evidence="1 2">DSM 17477</strain>
    </source>
</reference>
<dbReference type="EMBL" id="FQZL01000061">
    <property type="protein sequence ID" value="SHJ91290.1"/>
    <property type="molecule type" value="Genomic_DNA"/>
</dbReference>
<dbReference type="STRING" id="1121476.SAMN02745751_03697"/>
<dbReference type="SUPFAM" id="SSF55031">
    <property type="entry name" value="Bacterial exopeptidase dimerisation domain"/>
    <property type="match status" value="1"/>
</dbReference>
<proteinExistence type="predicted"/>
<dbReference type="SUPFAM" id="SSF53187">
    <property type="entry name" value="Zn-dependent exopeptidases"/>
    <property type="match status" value="1"/>
</dbReference>
<evidence type="ECO:0000313" key="2">
    <source>
        <dbReference type="Proteomes" id="UP000184052"/>
    </source>
</evidence>
<dbReference type="PANTHER" id="PTHR11014">
    <property type="entry name" value="PEPTIDASE M20 FAMILY MEMBER"/>
    <property type="match status" value="1"/>
</dbReference>
<organism evidence="1 2">
    <name type="scientific">Dethiosulfatibacter aminovorans DSM 17477</name>
    <dbReference type="NCBI Taxonomy" id="1121476"/>
    <lineage>
        <taxon>Bacteria</taxon>
        <taxon>Bacillati</taxon>
        <taxon>Bacillota</taxon>
        <taxon>Tissierellia</taxon>
        <taxon>Dethiosulfatibacter</taxon>
    </lineage>
</organism>
<dbReference type="Gene3D" id="3.40.630.10">
    <property type="entry name" value="Zn peptidases"/>
    <property type="match status" value="1"/>
</dbReference>
<sequence>IRIGNQIYTALQGLTNSEVDAKEPVILAVTKFNAGSANNVIPDKIEIGGSIRTTTLETNERMPVILESVVKGISDMNGSSYELRYKPFCIPLISDDAITDLVKDTVIENFGESNVVLQTDIIMGGDDFSYFSREVPSTYFMVGTLNRDKGLINKPHNPYFNIDESILFKTSLLFADIVLNYLNGK</sequence>
<dbReference type="AlphaFoldDB" id="A0A1M6N6G7"/>
<dbReference type="OrthoDB" id="9776731at2"/>
<keyword evidence="2" id="KW-1185">Reference proteome</keyword>